<evidence type="ECO:0000313" key="3">
    <source>
        <dbReference type="Proteomes" id="UP000007115"/>
    </source>
</evidence>
<name>G9MNV2_HYPVG</name>
<dbReference type="HOGENOM" id="CLU_1695719_0_0_1"/>
<dbReference type="VEuPathDB" id="FungiDB:TRIVIDRAFT_215826"/>
<evidence type="ECO:0000313" key="2">
    <source>
        <dbReference type="EMBL" id="EHK23555.1"/>
    </source>
</evidence>
<protein>
    <submittedName>
        <fullName evidence="2">Uncharacterized protein</fullName>
    </submittedName>
</protein>
<dbReference type="InParanoid" id="G9MNV2"/>
<gene>
    <name evidence="2" type="ORF">TRIVIDRAFT_215826</name>
</gene>
<dbReference type="GeneID" id="25791006"/>
<dbReference type="AlphaFoldDB" id="G9MNV2"/>
<sequence>MPKLDEFWDSYDFSFTIPGGNDSHESPASIDSGVGINVPTGINIPPGTSPNDILAGRLPILPLSADENTDRAYMLSSSVGSSNLGDQSAASAPSDTLMHQITESMPMPVEDSENSNKPDMAHEVGKFAQFSKYANSSIWNRVWGPGQVKPPGLEE</sequence>
<evidence type="ECO:0000256" key="1">
    <source>
        <dbReference type="SAM" id="MobiDB-lite"/>
    </source>
</evidence>
<dbReference type="Proteomes" id="UP000007115">
    <property type="component" value="Unassembled WGS sequence"/>
</dbReference>
<dbReference type="EMBL" id="ABDF02000005">
    <property type="protein sequence ID" value="EHK23555.1"/>
    <property type="molecule type" value="Genomic_DNA"/>
</dbReference>
<organism evidence="2 3">
    <name type="scientific">Hypocrea virens (strain Gv29-8 / FGSC 10586)</name>
    <name type="common">Gliocladium virens</name>
    <name type="synonym">Trichoderma virens</name>
    <dbReference type="NCBI Taxonomy" id="413071"/>
    <lineage>
        <taxon>Eukaryota</taxon>
        <taxon>Fungi</taxon>
        <taxon>Dikarya</taxon>
        <taxon>Ascomycota</taxon>
        <taxon>Pezizomycotina</taxon>
        <taxon>Sordariomycetes</taxon>
        <taxon>Hypocreomycetidae</taxon>
        <taxon>Hypocreales</taxon>
        <taxon>Hypocreaceae</taxon>
        <taxon>Trichoderma</taxon>
    </lineage>
</organism>
<dbReference type="RefSeq" id="XP_013957772.1">
    <property type="nucleotide sequence ID" value="XM_014102297.1"/>
</dbReference>
<accession>G9MNV2</accession>
<feature type="region of interest" description="Disordered" evidence="1">
    <location>
        <begin position="18"/>
        <end position="49"/>
    </location>
</feature>
<reference evidence="2 3" key="1">
    <citation type="journal article" date="2011" name="Genome Biol.">
        <title>Comparative genome sequence analysis underscores mycoparasitism as the ancestral life style of Trichoderma.</title>
        <authorList>
            <person name="Kubicek C.P."/>
            <person name="Herrera-Estrella A."/>
            <person name="Seidl-Seiboth V."/>
            <person name="Martinez D.A."/>
            <person name="Druzhinina I.S."/>
            <person name="Thon M."/>
            <person name="Zeilinger S."/>
            <person name="Casas-Flores S."/>
            <person name="Horwitz B.A."/>
            <person name="Mukherjee P.K."/>
            <person name="Mukherjee M."/>
            <person name="Kredics L."/>
            <person name="Alcaraz L.D."/>
            <person name="Aerts A."/>
            <person name="Antal Z."/>
            <person name="Atanasova L."/>
            <person name="Cervantes-Badillo M.G."/>
            <person name="Challacombe J."/>
            <person name="Chertkov O."/>
            <person name="McCluskey K."/>
            <person name="Coulpier F."/>
            <person name="Deshpande N."/>
            <person name="von Doehren H."/>
            <person name="Ebbole D.J."/>
            <person name="Esquivel-Naranjo E.U."/>
            <person name="Fekete E."/>
            <person name="Flipphi M."/>
            <person name="Glaser F."/>
            <person name="Gomez-Rodriguez E.Y."/>
            <person name="Gruber S."/>
            <person name="Han C."/>
            <person name="Henrissat B."/>
            <person name="Hermosa R."/>
            <person name="Hernandez-Onate M."/>
            <person name="Karaffa L."/>
            <person name="Kosti I."/>
            <person name="Le Crom S."/>
            <person name="Lindquist E."/>
            <person name="Lucas S."/>
            <person name="Luebeck M."/>
            <person name="Luebeck P.S."/>
            <person name="Margeot A."/>
            <person name="Metz B."/>
            <person name="Misra M."/>
            <person name="Nevalainen H."/>
            <person name="Omann M."/>
            <person name="Packer N."/>
            <person name="Perrone G."/>
            <person name="Uresti-Rivera E.E."/>
            <person name="Salamov A."/>
            <person name="Schmoll M."/>
            <person name="Seiboth B."/>
            <person name="Shapiro H."/>
            <person name="Sukno S."/>
            <person name="Tamayo-Ramos J.A."/>
            <person name="Tisch D."/>
            <person name="Wiest A."/>
            <person name="Wilkinson H.H."/>
            <person name="Zhang M."/>
            <person name="Coutinho P.M."/>
            <person name="Kenerley C.M."/>
            <person name="Monte E."/>
            <person name="Baker S.E."/>
            <person name="Grigoriev I.V."/>
        </authorList>
    </citation>
    <scope>NUCLEOTIDE SEQUENCE [LARGE SCALE GENOMIC DNA]</scope>
    <source>
        <strain evidence="3">Gv29-8 / FGSC 10586</strain>
    </source>
</reference>
<comment type="caution">
    <text evidence="2">The sequence shown here is derived from an EMBL/GenBank/DDBJ whole genome shotgun (WGS) entry which is preliminary data.</text>
</comment>
<proteinExistence type="predicted"/>
<keyword evidence="3" id="KW-1185">Reference proteome</keyword>